<proteinExistence type="predicted"/>
<evidence type="ECO:0000313" key="4">
    <source>
        <dbReference type="Proteomes" id="UP000187203"/>
    </source>
</evidence>
<feature type="region of interest" description="Disordered" evidence="1">
    <location>
        <begin position="74"/>
        <end position="102"/>
    </location>
</feature>
<reference evidence="4" key="1">
    <citation type="submission" date="2013-09" db="EMBL/GenBank/DDBJ databases">
        <title>Corchorus olitorius genome sequencing.</title>
        <authorList>
            <person name="Alam M."/>
            <person name="Haque M.S."/>
            <person name="Islam M.S."/>
            <person name="Emdad E.M."/>
            <person name="Islam M.M."/>
            <person name="Ahmed B."/>
            <person name="Halim A."/>
            <person name="Hossen Q.M.M."/>
            <person name="Hossain M.Z."/>
            <person name="Ahmed R."/>
            <person name="Khan M.M."/>
            <person name="Islam R."/>
            <person name="Rashid M.M."/>
            <person name="Khan S.A."/>
            <person name="Rahman M.S."/>
            <person name="Alam M."/>
            <person name="Yahiya A.S."/>
            <person name="Khan M.S."/>
            <person name="Azam M.S."/>
            <person name="Haque T."/>
            <person name="Lashkar M.Z.H."/>
            <person name="Akhand A.I."/>
            <person name="Morshed G."/>
            <person name="Roy S."/>
            <person name="Uddin K.S."/>
            <person name="Rabeya T."/>
            <person name="Hossain A.S."/>
            <person name="Chowdhury A."/>
            <person name="Snigdha A.R."/>
            <person name="Mortoza M.S."/>
            <person name="Matin S.A."/>
            <person name="Hoque S.M.E."/>
            <person name="Islam M.K."/>
            <person name="Roy D.K."/>
            <person name="Haider R."/>
            <person name="Moosa M.M."/>
            <person name="Elias S.M."/>
            <person name="Hasan A.M."/>
            <person name="Jahan S."/>
            <person name="Shafiuddin M."/>
            <person name="Mahmood N."/>
            <person name="Shommy N.S."/>
        </authorList>
    </citation>
    <scope>NUCLEOTIDE SEQUENCE [LARGE SCALE GENOMIC DNA]</scope>
    <source>
        <strain evidence="4">cv. O-4</strain>
    </source>
</reference>
<comment type="caution">
    <text evidence="3">The sequence shown here is derived from an EMBL/GenBank/DDBJ whole genome shotgun (WGS) entry which is preliminary data.</text>
</comment>
<evidence type="ECO:0000256" key="1">
    <source>
        <dbReference type="SAM" id="MobiDB-lite"/>
    </source>
</evidence>
<dbReference type="Pfam" id="PF03732">
    <property type="entry name" value="Retrotrans_gag"/>
    <property type="match status" value="1"/>
</dbReference>
<dbReference type="Proteomes" id="UP000187203">
    <property type="component" value="Unassembled WGS sequence"/>
</dbReference>
<evidence type="ECO:0000259" key="2">
    <source>
        <dbReference type="Pfam" id="PF03732"/>
    </source>
</evidence>
<organism evidence="3 4">
    <name type="scientific">Corchorus olitorius</name>
    <dbReference type="NCBI Taxonomy" id="93759"/>
    <lineage>
        <taxon>Eukaryota</taxon>
        <taxon>Viridiplantae</taxon>
        <taxon>Streptophyta</taxon>
        <taxon>Embryophyta</taxon>
        <taxon>Tracheophyta</taxon>
        <taxon>Spermatophyta</taxon>
        <taxon>Magnoliopsida</taxon>
        <taxon>eudicotyledons</taxon>
        <taxon>Gunneridae</taxon>
        <taxon>Pentapetalae</taxon>
        <taxon>rosids</taxon>
        <taxon>malvids</taxon>
        <taxon>Malvales</taxon>
        <taxon>Malvaceae</taxon>
        <taxon>Grewioideae</taxon>
        <taxon>Apeibeae</taxon>
        <taxon>Corchorus</taxon>
    </lineage>
</organism>
<keyword evidence="4" id="KW-1185">Reference proteome</keyword>
<evidence type="ECO:0000313" key="3">
    <source>
        <dbReference type="EMBL" id="OMO67199.1"/>
    </source>
</evidence>
<dbReference type="EMBL" id="AWUE01020661">
    <property type="protein sequence ID" value="OMO67199.1"/>
    <property type="molecule type" value="Genomic_DNA"/>
</dbReference>
<sequence>MGEGISTRVQKELAQLQQSNEKLSFDMEAMGTQLRAEFQADLPSGLDAGLAKISSELKQTLAGLFQRQEICSQSSHGSPIDAPESPIVELPKSSNTNSSSDFSQTFTKHSKLECPRFNGDDFLGWHSRVEQFFEADYTLEDKTIHIVMMHMDGRALNSHLHFMRTQGDKPVSWLEYILNMHSRFGNSQYLDPLSELVSLRQSDDQSVDDYYDKFEPLLNPCSIDW</sequence>
<feature type="compositionally biased region" description="Low complexity" evidence="1">
    <location>
        <begin position="93"/>
        <end position="102"/>
    </location>
</feature>
<name>A0A1R3HA18_9ROSI</name>
<protein>
    <submittedName>
        <fullName evidence="3">Retrotransposon gag protein</fullName>
    </submittedName>
</protein>
<dbReference type="OrthoDB" id="1002485at2759"/>
<feature type="domain" description="Retrotransposon gag" evidence="2">
    <location>
        <begin position="146"/>
        <end position="222"/>
    </location>
</feature>
<dbReference type="InterPro" id="IPR005162">
    <property type="entry name" value="Retrotrans_gag_dom"/>
</dbReference>
<accession>A0A1R3HA18</accession>
<gene>
    <name evidence="3" type="ORF">COLO4_30206</name>
</gene>
<dbReference type="AlphaFoldDB" id="A0A1R3HA18"/>